<feature type="compositionally biased region" description="Low complexity" evidence="1">
    <location>
        <begin position="282"/>
        <end position="318"/>
    </location>
</feature>
<name>A0A931GIL1_9ACTN</name>
<dbReference type="EMBL" id="JADOUA010000001">
    <property type="protein sequence ID" value="MBG6088172.1"/>
    <property type="molecule type" value="Genomic_DNA"/>
</dbReference>
<gene>
    <name evidence="2" type="ORF">IW256_002285</name>
</gene>
<dbReference type="Proteomes" id="UP000614047">
    <property type="component" value="Unassembled WGS sequence"/>
</dbReference>
<dbReference type="Pfam" id="PF18937">
    <property type="entry name" value="DUF5685"/>
    <property type="match status" value="2"/>
</dbReference>
<dbReference type="AlphaFoldDB" id="A0A931GIL1"/>
<feature type="region of interest" description="Disordered" evidence="1">
    <location>
        <begin position="265"/>
        <end position="355"/>
    </location>
</feature>
<feature type="compositionally biased region" description="Gly residues" evidence="1">
    <location>
        <begin position="325"/>
        <end position="354"/>
    </location>
</feature>
<feature type="compositionally biased region" description="Pro residues" evidence="1">
    <location>
        <begin position="271"/>
        <end position="281"/>
    </location>
</feature>
<evidence type="ECO:0000313" key="3">
    <source>
        <dbReference type="Proteomes" id="UP000614047"/>
    </source>
</evidence>
<accession>A0A931GIL1</accession>
<protein>
    <submittedName>
        <fullName evidence="2">Membrane protein YgcG</fullName>
    </submittedName>
</protein>
<organism evidence="2 3">
    <name type="scientific">Actinomadura viridis</name>
    <dbReference type="NCBI Taxonomy" id="58110"/>
    <lineage>
        <taxon>Bacteria</taxon>
        <taxon>Bacillati</taxon>
        <taxon>Actinomycetota</taxon>
        <taxon>Actinomycetes</taxon>
        <taxon>Streptosporangiales</taxon>
        <taxon>Thermomonosporaceae</taxon>
        <taxon>Actinomadura</taxon>
    </lineage>
</organism>
<comment type="caution">
    <text evidence="2">The sequence shown here is derived from an EMBL/GenBank/DDBJ whole genome shotgun (WGS) entry which is preliminary data.</text>
</comment>
<sequence length="424" mass="43892">MAHLCGLCLTLRDQHGQAARLVTNYDGLLVSVLVEAQRPELSPRRKAGPCALRGMRAAEVVETRAAGARLAAAASLLLAAGKTRDHIADGDGLLGGPARGRRPAAAVAGRIADRWDAAGGAAGTAIGFDPAVLRDAVARQPELEAAGGLGLLELTEPTETAVAAVFAHTAVLAGREGNAETLAEAGRLFGRLAHLIDAVEDVERDMRTGAYNPLLATGTTPVQARRHCDDALHGLRLALADVELEDRRLVRALLDREVGRSVGHAFAAYPGGPPPQGPHPQGPYRQGPHPQGPYPQGSYPQGQYPPQGAYGHQQQGHPPGHGRADGGGDWSGGGGWGGGGDGGGGWGGGSGHGGRPQRPGLPIPCFTGSLVCMTCGIYQPRWSKHHGRKCGDRCWCTRHCDGCGDPGCGDCCKCCDGCCCDCNC</sequence>
<dbReference type="InterPro" id="IPR043740">
    <property type="entry name" value="DUF5685"/>
</dbReference>
<evidence type="ECO:0000313" key="2">
    <source>
        <dbReference type="EMBL" id="MBG6088172.1"/>
    </source>
</evidence>
<proteinExistence type="predicted"/>
<reference evidence="2" key="1">
    <citation type="submission" date="2020-11" db="EMBL/GenBank/DDBJ databases">
        <title>Sequencing the genomes of 1000 actinobacteria strains.</title>
        <authorList>
            <person name="Klenk H.-P."/>
        </authorList>
    </citation>
    <scope>NUCLEOTIDE SEQUENCE</scope>
    <source>
        <strain evidence="2">DSM 43175</strain>
    </source>
</reference>
<keyword evidence="3" id="KW-1185">Reference proteome</keyword>
<evidence type="ECO:0000256" key="1">
    <source>
        <dbReference type="SAM" id="MobiDB-lite"/>
    </source>
</evidence>